<evidence type="ECO:0000256" key="2">
    <source>
        <dbReference type="HAMAP-Rule" id="MF_00758"/>
    </source>
</evidence>
<sequence length="246" mass="27277">MTKQKKKILSSKVDVLNAINNNTLSIPLKNHDDNISDENYDIDCSDAKSLFNLTNHFLIAMPGFSTPFFDGAVVYLCEHNSNGAFGIIINKPTDMTINILLDNDSNLKLKLVPNTKEFILEKTTKTIMFGGPIQIDRGFVLHNITNEKSPIFNSTLNIASDISLTTSRDILESFSRGDGPSQLLISLGCSGWGAGQLEEEIMNNHWLIVDANSEVIFDVPCEQRFFAAVKLLGVNPLMLSNQYGYV</sequence>
<evidence type="ECO:0000313" key="4">
    <source>
        <dbReference type="Proteomes" id="UP000015216"/>
    </source>
</evidence>
<dbReference type="NCBIfam" id="NF001266">
    <property type="entry name" value="PRK00228.1-1"/>
    <property type="match status" value="1"/>
</dbReference>
<dbReference type="GeneID" id="301553125"/>
<dbReference type="HOGENOM" id="CLU_057596_1_0_4"/>
<dbReference type="OrthoDB" id="9807486at2"/>
<evidence type="ECO:0000256" key="1">
    <source>
        <dbReference type="ARBA" id="ARBA00009600"/>
    </source>
</evidence>
<dbReference type="PANTHER" id="PTHR30327">
    <property type="entry name" value="UNCHARACTERIZED PROTEIN YQGE"/>
    <property type="match status" value="1"/>
</dbReference>
<dbReference type="GO" id="GO:0005829">
    <property type="term" value="C:cytosol"/>
    <property type="evidence" value="ECO:0007669"/>
    <property type="project" value="TreeGrafter"/>
</dbReference>
<dbReference type="PANTHER" id="PTHR30327:SF1">
    <property type="entry name" value="UPF0301 PROTEIN YQGE"/>
    <property type="match status" value="1"/>
</dbReference>
<dbReference type="SUPFAM" id="SSF143456">
    <property type="entry name" value="VC0467-like"/>
    <property type="match status" value="1"/>
</dbReference>
<dbReference type="eggNOG" id="COG1678">
    <property type="taxonomic scope" value="Bacteria"/>
</dbReference>
<name>S5RPZ1_9PROT</name>
<organism evidence="3 4">
    <name type="scientific">Candidatus Profftella armatura</name>
    <dbReference type="NCBI Taxonomy" id="669502"/>
    <lineage>
        <taxon>Bacteria</taxon>
        <taxon>Pseudomonadati</taxon>
        <taxon>Pseudomonadota</taxon>
        <taxon>Betaproteobacteria</taxon>
        <taxon>Candidatus Profftella</taxon>
    </lineage>
</organism>
<accession>S5RPZ1</accession>
<dbReference type="InterPro" id="IPR003774">
    <property type="entry name" value="AlgH-like"/>
</dbReference>
<dbReference type="AlphaFoldDB" id="S5RPZ1"/>
<dbReference type="Proteomes" id="UP000015216">
    <property type="component" value="Chromosome"/>
</dbReference>
<dbReference type="EMBL" id="CP003468">
    <property type="protein sequence ID" value="AGS06948.1"/>
    <property type="molecule type" value="Genomic_DNA"/>
</dbReference>
<proteinExistence type="inferred from homology"/>
<keyword evidence="4" id="KW-1185">Reference proteome</keyword>
<reference evidence="3 4" key="1">
    <citation type="journal article" date="2013" name="Curr. Biol.">
        <title>Defensive bacteriome symbiont with a drastically reduced genome.</title>
        <authorList>
            <person name="Nakabachi A."/>
            <person name="Ueoka R."/>
            <person name="Oshima K."/>
            <person name="Teta R."/>
            <person name="Mangoni A."/>
            <person name="Gurgui M."/>
            <person name="Oldham N.J."/>
            <person name="van Echten-Deckert G."/>
            <person name="Okamura K."/>
            <person name="Yamamoto K."/>
            <person name="Inoue H."/>
            <person name="Ohkuma M."/>
            <person name="Hongoh Y."/>
            <person name="Miyagishima S.Y."/>
            <person name="Hattori M."/>
            <person name="Piel J."/>
            <person name="Fukatsu T."/>
        </authorList>
    </citation>
    <scope>NUCLEOTIDE SEQUENCE [LARGE SCALE GENOMIC DNA]</scope>
    <source>
        <strain evidence="3 4">DC</strain>
    </source>
</reference>
<protein>
    <recommendedName>
        <fullName evidence="2">UPF0301 protein SSDC_01295</fullName>
    </recommendedName>
</protein>
<dbReference type="HAMAP" id="MF_00758">
    <property type="entry name" value="UPF0301"/>
    <property type="match status" value="1"/>
</dbReference>
<dbReference type="KEGG" id="ssdc:SSDC_01295"/>
<evidence type="ECO:0000313" key="3">
    <source>
        <dbReference type="EMBL" id="AGS06948.1"/>
    </source>
</evidence>
<dbReference type="PATRIC" id="fig|669502.6.peg.252"/>
<dbReference type="Pfam" id="PF02622">
    <property type="entry name" value="DUF179"/>
    <property type="match status" value="1"/>
</dbReference>
<gene>
    <name evidence="3" type="ORF">SSDC_01295</name>
</gene>
<comment type="similarity">
    <text evidence="1 2">Belongs to the UPF0301 (AlgH) family.</text>
</comment>
<dbReference type="Gene3D" id="3.40.1740.10">
    <property type="entry name" value="VC0467-like"/>
    <property type="match status" value="1"/>
</dbReference>
<dbReference type="RefSeq" id="WP_020915523.1">
    <property type="nucleotide sequence ID" value="NC_021885.1"/>
</dbReference>
<dbReference type="STRING" id="669502.SSDC_01295"/>